<keyword evidence="4" id="KW-1185">Reference proteome</keyword>
<evidence type="ECO:0008006" key="5">
    <source>
        <dbReference type="Google" id="ProtNLM"/>
    </source>
</evidence>
<gene>
    <name evidence="3" type="ORF">Z518_08464</name>
</gene>
<dbReference type="GO" id="GO:0005737">
    <property type="term" value="C:cytoplasm"/>
    <property type="evidence" value="ECO:0007669"/>
    <property type="project" value="TreeGrafter"/>
</dbReference>
<evidence type="ECO:0000256" key="1">
    <source>
        <dbReference type="ARBA" id="ARBA00006484"/>
    </source>
</evidence>
<reference evidence="3 4" key="1">
    <citation type="submission" date="2015-01" db="EMBL/GenBank/DDBJ databases">
        <title>The Genome Sequence of Rhinocladiella mackenzie CBS 650.93.</title>
        <authorList>
            <consortium name="The Broad Institute Genomics Platform"/>
            <person name="Cuomo C."/>
            <person name="de Hoog S."/>
            <person name="Gorbushina A."/>
            <person name="Stielow B."/>
            <person name="Teixiera M."/>
            <person name="Abouelleil A."/>
            <person name="Chapman S.B."/>
            <person name="Priest M."/>
            <person name="Young S.K."/>
            <person name="Wortman J."/>
            <person name="Nusbaum C."/>
            <person name="Birren B."/>
        </authorList>
    </citation>
    <scope>NUCLEOTIDE SEQUENCE [LARGE SCALE GENOMIC DNA]</scope>
    <source>
        <strain evidence="3 4">CBS 650.93</strain>
    </source>
</reference>
<dbReference type="GeneID" id="25296535"/>
<dbReference type="VEuPathDB" id="FungiDB:Z518_08464"/>
<proteinExistence type="inferred from homology"/>
<dbReference type="Gene3D" id="3.40.50.720">
    <property type="entry name" value="NAD(P)-binding Rossmann-like Domain"/>
    <property type="match status" value="1"/>
</dbReference>
<dbReference type="PANTHER" id="PTHR44229">
    <property type="entry name" value="15-HYDROXYPROSTAGLANDIN DEHYDROGENASE [NAD(+)]"/>
    <property type="match status" value="1"/>
</dbReference>
<organism evidence="3 4">
    <name type="scientific">Rhinocladiella mackenziei CBS 650.93</name>
    <dbReference type="NCBI Taxonomy" id="1442369"/>
    <lineage>
        <taxon>Eukaryota</taxon>
        <taxon>Fungi</taxon>
        <taxon>Dikarya</taxon>
        <taxon>Ascomycota</taxon>
        <taxon>Pezizomycotina</taxon>
        <taxon>Eurotiomycetes</taxon>
        <taxon>Chaetothyriomycetidae</taxon>
        <taxon>Chaetothyriales</taxon>
        <taxon>Herpotrichiellaceae</taxon>
        <taxon>Rhinocladiella</taxon>
    </lineage>
</organism>
<evidence type="ECO:0000313" key="4">
    <source>
        <dbReference type="Proteomes" id="UP000053617"/>
    </source>
</evidence>
<evidence type="ECO:0000256" key="2">
    <source>
        <dbReference type="ARBA" id="ARBA00023002"/>
    </source>
</evidence>
<evidence type="ECO:0000313" key="3">
    <source>
        <dbReference type="EMBL" id="KIX02523.1"/>
    </source>
</evidence>
<dbReference type="PANTHER" id="PTHR44229:SF4">
    <property type="entry name" value="15-HYDROXYPROSTAGLANDIN DEHYDROGENASE [NAD(+)]"/>
    <property type="match status" value="1"/>
</dbReference>
<dbReference type="STRING" id="1442369.A0A0D2GWE2"/>
<dbReference type="AlphaFoldDB" id="A0A0D2GWE2"/>
<dbReference type="Proteomes" id="UP000053617">
    <property type="component" value="Unassembled WGS sequence"/>
</dbReference>
<dbReference type="OrthoDB" id="37659at2759"/>
<sequence>MREIGVATDGSKGGAHGIGEALVKLCAERGAYVCFGDWDEKAGQALADRINATCPKVEDSSIARVSFKTTDVTIYQSLIELFEFCFETYGRIDSAVSCAGIIEMGNWFDPNLNVDSIREVPNQKVLDVNLLGSLYFARIACVYLRQRRNEGEDRSLTLISSVAGFKESPGLFVYQATKHGILGIMRSLRLYLPPVMGIRVNAICPWMVATAMTAGIEPSWRAAGLPVNEPRDVAEVIAGVACAHEENGKAFYVEGGRAWEIEEKLDRLEPQWLGEEQSKSLAQGQAVLGAGADWTKKPKK</sequence>
<dbReference type="RefSeq" id="XP_013269659.1">
    <property type="nucleotide sequence ID" value="XM_013414205.1"/>
</dbReference>
<dbReference type="PRINTS" id="PR00081">
    <property type="entry name" value="GDHRDH"/>
</dbReference>
<dbReference type="Pfam" id="PF00106">
    <property type="entry name" value="adh_short"/>
    <property type="match status" value="1"/>
</dbReference>
<comment type="similarity">
    <text evidence="1">Belongs to the short-chain dehydrogenases/reductases (SDR) family.</text>
</comment>
<dbReference type="HOGENOM" id="CLU_010194_13_1_1"/>
<dbReference type="EMBL" id="KN847480">
    <property type="protein sequence ID" value="KIX02523.1"/>
    <property type="molecule type" value="Genomic_DNA"/>
</dbReference>
<dbReference type="InterPro" id="IPR002347">
    <property type="entry name" value="SDR_fam"/>
</dbReference>
<protein>
    <recommendedName>
        <fullName evidence="5">3-hydroxyacyl-CoA dehydrogenase</fullName>
    </recommendedName>
</protein>
<dbReference type="GO" id="GO:0016616">
    <property type="term" value="F:oxidoreductase activity, acting on the CH-OH group of donors, NAD or NADP as acceptor"/>
    <property type="evidence" value="ECO:0007669"/>
    <property type="project" value="TreeGrafter"/>
</dbReference>
<keyword evidence="2" id="KW-0560">Oxidoreductase</keyword>
<dbReference type="SUPFAM" id="SSF51735">
    <property type="entry name" value="NAD(P)-binding Rossmann-fold domains"/>
    <property type="match status" value="1"/>
</dbReference>
<accession>A0A0D2GWE2</accession>
<dbReference type="InterPro" id="IPR036291">
    <property type="entry name" value="NAD(P)-bd_dom_sf"/>
</dbReference>
<name>A0A0D2GWE2_9EURO</name>